<feature type="region of interest" description="Disordered" evidence="1">
    <location>
        <begin position="86"/>
        <end position="109"/>
    </location>
</feature>
<sequence length="361" mass="42366">MDEIAPESDLSDVEDVSRVSRVSRAMASAKPQSRQREDLVHSSEWFRRAIADDLWMPKVTEDVSKPRRPRRRRFRRNFSDEVIHENWRTNSMPSPASVDERGEDEEEDTVSVNSVIKLRLYPTSSQKEKLDQMFASNRAVYNKLVACSREDRLGISSDKKMTQGDLMKKYRPIAVLKSMSKYFRNNKRARARHRQVHDEVRDSAFRDFKKAVKSSLALFFAKKARDEKTTYPDMKFKSKFSPSNTIEIRSRSIKTIDRDEVQLLRFHKTFFGFQKNEGIALHEPFPELTASVRLQRLREGEYYIIVPRLRQFPQPDCKRSCAIDPGVRNFVTVYDPNGRTFSVKDSRAVLKKKKSSRRWTR</sequence>
<dbReference type="Proteomes" id="UP000693981">
    <property type="component" value="Unassembled WGS sequence"/>
</dbReference>
<evidence type="ECO:0000313" key="3">
    <source>
        <dbReference type="EMBL" id="KAG7394763.1"/>
    </source>
</evidence>
<proteinExistence type="predicted"/>
<dbReference type="AlphaFoldDB" id="A0A8T1WS84"/>
<dbReference type="EMBL" id="JAGDFL010000247">
    <property type="protein sequence ID" value="KAG7394763.1"/>
    <property type="molecule type" value="Genomic_DNA"/>
</dbReference>
<gene>
    <name evidence="3" type="ORF">PHYBOEH_004691</name>
</gene>
<name>A0A8T1WS84_9STRA</name>
<dbReference type="Pfam" id="PF12323">
    <property type="entry name" value="HTH_OrfB_IS605"/>
    <property type="match status" value="1"/>
</dbReference>
<comment type="caution">
    <text evidence="3">The sequence shown here is derived from an EMBL/GenBank/DDBJ whole genome shotgun (WGS) entry which is preliminary data.</text>
</comment>
<protein>
    <recommendedName>
        <fullName evidence="2">Transposase putative helix-turn-helix domain-containing protein</fullName>
    </recommendedName>
</protein>
<reference evidence="3" key="1">
    <citation type="submission" date="2021-02" db="EMBL/GenBank/DDBJ databases">
        <authorList>
            <person name="Palmer J.M."/>
        </authorList>
    </citation>
    <scope>NUCLEOTIDE SEQUENCE</scope>
    <source>
        <strain evidence="3">SCRP23</strain>
    </source>
</reference>
<keyword evidence="4" id="KW-1185">Reference proteome</keyword>
<feature type="compositionally biased region" description="Acidic residues" evidence="1">
    <location>
        <begin position="1"/>
        <end position="14"/>
    </location>
</feature>
<dbReference type="OrthoDB" id="127939at2759"/>
<organism evidence="3 4">
    <name type="scientific">Phytophthora boehmeriae</name>
    <dbReference type="NCBI Taxonomy" id="109152"/>
    <lineage>
        <taxon>Eukaryota</taxon>
        <taxon>Sar</taxon>
        <taxon>Stramenopiles</taxon>
        <taxon>Oomycota</taxon>
        <taxon>Peronosporomycetes</taxon>
        <taxon>Peronosporales</taxon>
        <taxon>Peronosporaceae</taxon>
        <taxon>Phytophthora</taxon>
    </lineage>
</organism>
<evidence type="ECO:0000313" key="4">
    <source>
        <dbReference type="Proteomes" id="UP000693981"/>
    </source>
</evidence>
<dbReference type="InterPro" id="IPR021027">
    <property type="entry name" value="Transposase_put_HTH"/>
</dbReference>
<accession>A0A8T1WS84</accession>
<evidence type="ECO:0000256" key="1">
    <source>
        <dbReference type="SAM" id="MobiDB-lite"/>
    </source>
</evidence>
<feature type="compositionally biased region" description="Low complexity" evidence="1">
    <location>
        <begin position="19"/>
        <end position="29"/>
    </location>
</feature>
<evidence type="ECO:0000259" key="2">
    <source>
        <dbReference type="Pfam" id="PF12323"/>
    </source>
</evidence>
<feature type="domain" description="Transposase putative helix-turn-helix" evidence="2">
    <location>
        <begin position="116"/>
        <end position="146"/>
    </location>
</feature>
<feature type="region of interest" description="Disordered" evidence="1">
    <location>
        <begin position="1"/>
        <end position="38"/>
    </location>
</feature>